<comment type="function">
    <text evidence="13">Member of the two-component regulatory system BvgS/BvgA. Phosphorylates BvgA via a four-step phosphorelay in response to environmental signals.</text>
</comment>
<feature type="transmembrane region" description="Helical" evidence="18">
    <location>
        <begin position="183"/>
        <end position="203"/>
    </location>
</feature>
<comment type="catalytic activity">
    <reaction evidence="1">
        <text>ATP + protein L-histidine = ADP + protein N-phospho-L-histidine.</text>
        <dbReference type="EC" id="2.7.13.3"/>
    </reaction>
</comment>
<feature type="modified residue" description="4-aspartylphosphate" evidence="16">
    <location>
        <position position="538"/>
    </location>
</feature>
<sequence>MNTPQRSYSSWRSLILIGATLACVFAGVAYIQVRQADMLNTAARYEGDNIVWAYFQLETEAMRLQTTIEHVLNHQQDRAELQERYDIFVSRVGVVDHGLYSSLLDGTQEYQQARPKLDAFIRKADAYFSRQSGAALELDGLRRLDAELDLLNGPLHDLSLVANQRMAEQVDARNKSMQQHIVVSNWLMAFEWALILGFATIVVRQLRQLERRRHELEELTDVLEQARVQAEAGSMAKSVFLANMSHEIRTPLNGVLGMLSLLGDCTPTPVQADYIKTAEESARHLMALLNDVLDASKLESGKLDLLPTVCNLRQLLLQCESLMRGQAVAKGLAMRMALDLNVPEWVLCDPTRLRQILLNLLSNAIKFTEIGAVTIQAEAAESGSEGGAVLRITVRDTGIGMDDATLARLFKRFSQGDSSTVRQYGGSGLGLEISQNLAQLMGGGITVHSALGAGSVFVLSLPLQAMSAPEGRVKPGGGASPAEPGRQLRVLVVDDNPVNRKYMQAMLQKQGHLVTVIQEGAEAVEAATRQPFDLVLMDLHMPEMDGIETTRHLRERAMTPGMKIVALTADVLAETRDKALAGGLDDFLAKPLHVEDFQAMLERQFGDGPAPERSAEPSTLPALLDVAMIEKMTEMLTLEKYRELVAQFFSGKVGRVDELLAAALAGQRDQVRRHSHNLKGAALTLGFSALGGSCAGLERLALAEEEGLADEAERVGLLFDSTRSACIAAGYLAGMDLPALR</sequence>
<keyword evidence="10 18" id="KW-1133">Transmembrane helix</keyword>
<evidence type="ECO:0000256" key="18">
    <source>
        <dbReference type="SAM" id="Phobius"/>
    </source>
</evidence>
<evidence type="ECO:0000313" key="23">
    <source>
        <dbReference type="Proteomes" id="UP000192721"/>
    </source>
</evidence>
<dbReference type="InterPro" id="IPR036641">
    <property type="entry name" value="HPT_dom_sf"/>
</dbReference>
<keyword evidence="8 22" id="KW-0418">Kinase</keyword>
<keyword evidence="6 18" id="KW-0812">Transmembrane</keyword>
<dbReference type="SMART" id="SM00388">
    <property type="entry name" value="HisKA"/>
    <property type="match status" value="1"/>
</dbReference>
<dbReference type="EC" id="2.7.13.3" evidence="3"/>
<dbReference type="InterPro" id="IPR008207">
    <property type="entry name" value="Sig_transdc_His_kin_Hpt_dom"/>
</dbReference>
<evidence type="ECO:0000256" key="14">
    <source>
        <dbReference type="ARBA" id="ARBA00070152"/>
    </source>
</evidence>
<keyword evidence="7" id="KW-0547">Nucleotide-binding</keyword>
<dbReference type="InterPro" id="IPR036890">
    <property type="entry name" value="HATPase_C_sf"/>
</dbReference>
<dbReference type="SUPFAM" id="SSF47226">
    <property type="entry name" value="Histidine-containing phosphotransfer domain, HPT domain"/>
    <property type="match status" value="1"/>
</dbReference>
<dbReference type="InterPro" id="IPR036097">
    <property type="entry name" value="HisK_dim/P_sf"/>
</dbReference>
<dbReference type="PROSITE" id="PS51257">
    <property type="entry name" value="PROKAR_LIPOPROTEIN"/>
    <property type="match status" value="1"/>
</dbReference>
<dbReference type="Pfam" id="PF00072">
    <property type="entry name" value="Response_reg"/>
    <property type="match status" value="1"/>
</dbReference>
<dbReference type="GO" id="GO:0005886">
    <property type="term" value="C:plasma membrane"/>
    <property type="evidence" value="ECO:0007669"/>
    <property type="project" value="UniProtKB-SubCell"/>
</dbReference>
<dbReference type="InterPro" id="IPR001789">
    <property type="entry name" value="Sig_transdc_resp-reg_receiver"/>
</dbReference>
<evidence type="ECO:0000259" key="21">
    <source>
        <dbReference type="PROSITE" id="PS50894"/>
    </source>
</evidence>
<evidence type="ECO:0000256" key="11">
    <source>
        <dbReference type="ARBA" id="ARBA00023012"/>
    </source>
</evidence>
<dbReference type="AlphaFoldDB" id="A0A1W0D624"/>
<dbReference type="InterPro" id="IPR003661">
    <property type="entry name" value="HisK_dim/P_dom"/>
</dbReference>
<evidence type="ECO:0000256" key="12">
    <source>
        <dbReference type="ARBA" id="ARBA00023136"/>
    </source>
</evidence>
<comment type="subcellular location">
    <subcellularLocation>
        <location evidence="2">Membrane</location>
    </subcellularLocation>
</comment>
<evidence type="ECO:0000259" key="20">
    <source>
        <dbReference type="PROSITE" id="PS50110"/>
    </source>
</evidence>
<evidence type="ECO:0000256" key="13">
    <source>
        <dbReference type="ARBA" id="ARBA00058004"/>
    </source>
</evidence>
<dbReference type="PROSITE" id="PS50109">
    <property type="entry name" value="HIS_KIN"/>
    <property type="match status" value="1"/>
</dbReference>
<protein>
    <recommendedName>
        <fullName evidence="14">Virulence sensor protein BvgS</fullName>
        <ecNumber evidence="3">2.7.13.3</ecNumber>
    </recommendedName>
</protein>
<proteinExistence type="predicted"/>
<keyword evidence="5" id="KW-0808">Transferase</keyword>
<dbReference type="InterPro" id="IPR003594">
    <property type="entry name" value="HATPase_dom"/>
</dbReference>
<accession>A0A1W0D624</accession>
<feature type="domain" description="HPt" evidence="21">
    <location>
        <begin position="637"/>
        <end position="735"/>
    </location>
</feature>
<evidence type="ECO:0000256" key="7">
    <source>
        <dbReference type="ARBA" id="ARBA00022741"/>
    </source>
</evidence>
<dbReference type="Proteomes" id="UP000192721">
    <property type="component" value="Unassembled WGS sequence"/>
</dbReference>
<dbReference type="FunFam" id="3.30.565.10:FF:000010">
    <property type="entry name" value="Sensor histidine kinase RcsC"/>
    <property type="match status" value="1"/>
</dbReference>
<keyword evidence="9" id="KW-0067">ATP-binding</keyword>
<dbReference type="PANTHER" id="PTHR45339:SF3">
    <property type="entry name" value="HISTIDINE KINASE"/>
    <property type="match status" value="1"/>
</dbReference>
<evidence type="ECO:0000256" key="3">
    <source>
        <dbReference type="ARBA" id="ARBA00012438"/>
    </source>
</evidence>
<evidence type="ECO:0000256" key="1">
    <source>
        <dbReference type="ARBA" id="ARBA00000085"/>
    </source>
</evidence>
<dbReference type="PROSITE" id="PS50110">
    <property type="entry name" value="RESPONSE_REGULATORY"/>
    <property type="match status" value="1"/>
</dbReference>
<dbReference type="InterPro" id="IPR011006">
    <property type="entry name" value="CheY-like_superfamily"/>
</dbReference>
<feature type="coiled-coil region" evidence="17">
    <location>
        <begin position="199"/>
        <end position="229"/>
    </location>
</feature>
<evidence type="ECO:0000256" key="4">
    <source>
        <dbReference type="ARBA" id="ARBA00022553"/>
    </source>
</evidence>
<dbReference type="Pfam" id="PF00512">
    <property type="entry name" value="HisKA"/>
    <property type="match status" value="1"/>
</dbReference>
<evidence type="ECO:0000313" key="22">
    <source>
        <dbReference type="EMBL" id="OQS42444.1"/>
    </source>
</evidence>
<dbReference type="SUPFAM" id="SSF47384">
    <property type="entry name" value="Homodimeric domain of signal transducing histidine kinase"/>
    <property type="match status" value="1"/>
</dbReference>
<reference evidence="22 23" key="1">
    <citation type="submission" date="2017-02" db="EMBL/GenBank/DDBJ databases">
        <title>Chromobacterium haemolyticum H5244.</title>
        <authorList>
            <person name="Gulvik C.A."/>
        </authorList>
    </citation>
    <scope>NUCLEOTIDE SEQUENCE [LARGE SCALE GENOMIC DNA]</scope>
    <source>
        <strain evidence="22 23">H5244</strain>
    </source>
</reference>
<evidence type="ECO:0000256" key="16">
    <source>
        <dbReference type="PROSITE-ProRule" id="PRU00169"/>
    </source>
</evidence>
<gene>
    <name evidence="22" type="ORF">B0T45_06580</name>
</gene>
<dbReference type="PROSITE" id="PS50894">
    <property type="entry name" value="HPT"/>
    <property type="match status" value="1"/>
</dbReference>
<dbReference type="CDD" id="cd00082">
    <property type="entry name" value="HisKA"/>
    <property type="match status" value="1"/>
</dbReference>
<dbReference type="CDD" id="cd17546">
    <property type="entry name" value="REC_hyHK_CKI1_RcsC-like"/>
    <property type="match status" value="1"/>
</dbReference>
<keyword evidence="12 18" id="KW-0472">Membrane</keyword>
<dbReference type="EMBL" id="MUKV01000005">
    <property type="protein sequence ID" value="OQS42444.1"/>
    <property type="molecule type" value="Genomic_DNA"/>
</dbReference>
<evidence type="ECO:0000256" key="8">
    <source>
        <dbReference type="ARBA" id="ARBA00022777"/>
    </source>
</evidence>
<evidence type="ECO:0000256" key="2">
    <source>
        <dbReference type="ARBA" id="ARBA00004370"/>
    </source>
</evidence>
<comment type="caution">
    <text evidence="22">The sequence shown here is derived from an EMBL/GenBank/DDBJ whole genome shotgun (WGS) entry which is preliminary data.</text>
</comment>
<dbReference type="SMART" id="SM00387">
    <property type="entry name" value="HATPase_c"/>
    <property type="match status" value="1"/>
</dbReference>
<feature type="domain" description="Response regulatory" evidence="20">
    <location>
        <begin position="489"/>
        <end position="605"/>
    </location>
</feature>
<dbReference type="FunFam" id="1.10.287.130:FF:000004">
    <property type="entry name" value="Ethylene receptor 1"/>
    <property type="match status" value="1"/>
</dbReference>
<keyword evidence="4 16" id="KW-0597">Phosphoprotein</keyword>
<evidence type="ECO:0000256" key="10">
    <source>
        <dbReference type="ARBA" id="ARBA00022989"/>
    </source>
</evidence>
<evidence type="ECO:0000256" key="5">
    <source>
        <dbReference type="ARBA" id="ARBA00022679"/>
    </source>
</evidence>
<name>A0A1W0D624_9NEIS</name>
<dbReference type="GO" id="GO:0005524">
    <property type="term" value="F:ATP binding"/>
    <property type="evidence" value="ECO:0007669"/>
    <property type="project" value="UniProtKB-KW"/>
</dbReference>
<evidence type="ECO:0000256" key="6">
    <source>
        <dbReference type="ARBA" id="ARBA00022692"/>
    </source>
</evidence>
<feature type="modified residue" description="Phosphohistidine" evidence="15">
    <location>
        <position position="676"/>
    </location>
</feature>
<dbReference type="Pfam" id="PF01627">
    <property type="entry name" value="Hpt"/>
    <property type="match status" value="1"/>
</dbReference>
<dbReference type="SMART" id="SM00448">
    <property type="entry name" value="REC"/>
    <property type="match status" value="1"/>
</dbReference>
<dbReference type="Gene3D" id="3.30.565.10">
    <property type="entry name" value="Histidine kinase-like ATPase, C-terminal domain"/>
    <property type="match status" value="1"/>
</dbReference>
<feature type="domain" description="Histidine kinase" evidence="19">
    <location>
        <begin position="243"/>
        <end position="465"/>
    </location>
</feature>
<dbReference type="SUPFAM" id="SSF52172">
    <property type="entry name" value="CheY-like"/>
    <property type="match status" value="1"/>
</dbReference>
<keyword evidence="11" id="KW-0902">Two-component regulatory system</keyword>
<evidence type="ECO:0000256" key="17">
    <source>
        <dbReference type="SAM" id="Coils"/>
    </source>
</evidence>
<dbReference type="Gene3D" id="3.40.50.2300">
    <property type="match status" value="1"/>
</dbReference>
<dbReference type="PANTHER" id="PTHR45339">
    <property type="entry name" value="HYBRID SIGNAL TRANSDUCTION HISTIDINE KINASE J"/>
    <property type="match status" value="1"/>
</dbReference>
<dbReference type="InterPro" id="IPR004358">
    <property type="entry name" value="Sig_transdc_His_kin-like_C"/>
</dbReference>
<dbReference type="InterPro" id="IPR005467">
    <property type="entry name" value="His_kinase_dom"/>
</dbReference>
<dbReference type="CDD" id="cd16922">
    <property type="entry name" value="HATPase_EvgS-ArcB-TorS-like"/>
    <property type="match status" value="1"/>
</dbReference>
<dbReference type="Gene3D" id="1.10.287.130">
    <property type="match status" value="1"/>
</dbReference>
<evidence type="ECO:0000256" key="15">
    <source>
        <dbReference type="PROSITE-ProRule" id="PRU00110"/>
    </source>
</evidence>
<dbReference type="RefSeq" id="WP_052370210.1">
    <property type="nucleotide sequence ID" value="NZ_CP109905.1"/>
</dbReference>
<evidence type="ECO:0000259" key="19">
    <source>
        <dbReference type="PROSITE" id="PS50109"/>
    </source>
</evidence>
<dbReference type="Gene3D" id="1.20.120.160">
    <property type="entry name" value="HPT domain"/>
    <property type="match status" value="1"/>
</dbReference>
<organism evidence="22 23">
    <name type="scientific">Chromobacterium haemolyticum</name>
    <dbReference type="NCBI Taxonomy" id="394935"/>
    <lineage>
        <taxon>Bacteria</taxon>
        <taxon>Pseudomonadati</taxon>
        <taxon>Pseudomonadota</taxon>
        <taxon>Betaproteobacteria</taxon>
        <taxon>Neisseriales</taxon>
        <taxon>Chromobacteriaceae</taxon>
        <taxon>Chromobacterium</taxon>
    </lineage>
</organism>
<dbReference type="GO" id="GO:0000155">
    <property type="term" value="F:phosphorelay sensor kinase activity"/>
    <property type="evidence" value="ECO:0007669"/>
    <property type="project" value="InterPro"/>
</dbReference>
<keyword evidence="17" id="KW-0175">Coiled coil</keyword>
<dbReference type="SUPFAM" id="SSF55874">
    <property type="entry name" value="ATPase domain of HSP90 chaperone/DNA topoisomerase II/histidine kinase"/>
    <property type="match status" value="1"/>
</dbReference>
<evidence type="ECO:0000256" key="9">
    <source>
        <dbReference type="ARBA" id="ARBA00022840"/>
    </source>
</evidence>
<dbReference type="PRINTS" id="PR00344">
    <property type="entry name" value="BCTRLSENSOR"/>
</dbReference>
<dbReference type="Pfam" id="PF02518">
    <property type="entry name" value="HATPase_c"/>
    <property type="match status" value="1"/>
</dbReference>